<keyword evidence="8" id="KW-1133">Transmembrane helix</keyword>
<dbReference type="InterPro" id="IPR003960">
    <property type="entry name" value="ATPase_AAA_CS"/>
</dbReference>
<feature type="region of interest" description="Disordered" evidence="13">
    <location>
        <begin position="526"/>
        <end position="554"/>
    </location>
</feature>
<dbReference type="InterPro" id="IPR014851">
    <property type="entry name" value="BCS1_N"/>
</dbReference>
<dbReference type="Gene3D" id="3.40.50.300">
    <property type="entry name" value="P-loop containing nucleotide triphosphate hydrolases"/>
    <property type="match status" value="1"/>
</dbReference>
<keyword evidence="14" id="KW-0732">Signal</keyword>
<dbReference type="InterPro" id="IPR003959">
    <property type="entry name" value="ATPase_AAA_core"/>
</dbReference>
<dbReference type="Pfam" id="PF00004">
    <property type="entry name" value="AAA"/>
    <property type="match status" value="2"/>
</dbReference>
<comment type="subcellular location">
    <subcellularLocation>
        <location evidence="1">Mitochondrion inner membrane</location>
        <topology evidence="1">Single-pass membrane protein</topology>
    </subcellularLocation>
</comment>
<dbReference type="Pfam" id="PF25426">
    <property type="entry name" value="AAA_lid_BCS1"/>
    <property type="match status" value="1"/>
</dbReference>
<dbReference type="InterPro" id="IPR027417">
    <property type="entry name" value="P-loop_NTPase"/>
</dbReference>
<sequence length="554" mass="61412">MAPTAAAMTLPQMIMMIFSMSAFRDWAKLLLIGAFLETCRRSFTRVWEGIVDYFWVTVSLDWDDDAADWLMYWLSRRKVFQTARSIEVSTYFFGLDDARADDLGEVEDGEDQVSFLPSLSRTYSFWYRRRYVTVSRNRENEGGWHRPKVRLEVQMLTRNSRLLRELLMEARKEYKAASEHLINVYVAETSDRWKRVATQEKRPTSSVILDPGVLELILDDAKDFLSSRKWYADRGIPFRRGYLLYGAPGAGKTSLIHSIAGELGLDIYILSLTVMALDDNSLKSLIAHLPKSCIVLIEDIDAAFTRGMKRDISDPEAQGGPASAAEGGPGEDGSKVNKSTRDTFSNGVTLSGLLNALDGIAAQEGRILFATTNDYSALDPALLRPGRLDLHIEFNLASEYQAKELFKRFYTSSADASAEVDGVEEKTDEKDSGYNSRSASPARASAADPQSSAMPEGVKSVYAGVTHAKGTYSLSPEKAKALAERFAAIIPPRTFSMATLQGYLMAYKVRPYAAVLEAPAWVEKKQKEKAGQAAAKKDSSLSEEGLDSASKVSS</sequence>
<keyword evidence="5" id="KW-0999">Mitochondrion inner membrane</keyword>
<keyword evidence="9" id="KW-0496">Mitochondrion</keyword>
<feature type="compositionally biased region" description="Basic and acidic residues" evidence="13">
    <location>
        <begin position="423"/>
        <end position="432"/>
    </location>
</feature>
<comment type="catalytic activity">
    <reaction evidence="11">
        <text>ATP + H2O = ADP + phosphate + H(+)</text>
        <dbReference type="Rhea" id="RHEA:13065"/>
        <dbReference type="ChEBI" id="CHEBI:15377"/>
        <dbReference type="ChEBI" id="CHEBI:15378"/>
        <dbReference type="ChEBI" id="CHEBI:30616"/>
        <dbReference type="ChEBI" id="CHEBI:43474"/>
        <dbReference type="ChEBI" id="CHEBI:456216"/>
    </reaction>
    <physiologicalReaction direction="left-to-right" evidence="11">
        <dbReference type="Rhea" id="RHEA:13066"/>
    </physiologicalReaction>
</comment>
<keyword evidence="6 17" id="KW-0378">Hydrolase</keyword>
<feature type="compositionally biased region" description="Basic and acidic residues" evidence="13">
    <location>
        <begin position="526"/>
        <end position="540"/>
    </location>
</feature>
<evidence type="ECO:0000256" key="1">
    <source>
        <dbReference type="ARBA" id="ARBA00004434"/>
    </source>
</evidence>
<dbReference type="InterPro" id="IPR003593">
    <property type="entry name" value="AAA+_ATPase"/>
</dbReference>
<evidence type="ECO:0000256" key="11">
    <source>
        <dbReference type="ARBA" id="ARBA00048778"/>
    </source>
</evidence>
<dbReference type="PANTHER" id="PTHR23070">
    <property type="entry name" value="BCS1 AAA-TYPE ATPASE"/>
    <property type="match status" value="1"/>
</dbReference>
<dbReference type="GO" id="GO:0005524">
    <property type="term" value="F:ATP binding"/>
    <property type="evidence" value="ECO:0007669"/>
    <property type="project" value="UniProtKB-KW"/>
</dbReference>
<feature type="domain" description="AAA+ ATPase" evidence="15">
    <location>
        <begin position="238"/>
        <end position="398"/>
    </location>
</feature>
<feature type="domain" description="BCS1 N-terminal" evidence="16">
    <location>
        <begin position="30"/>
        <end position="207"/>
    </location>
</feature>
<dbReference type="SMART" id="SM00382">
    <property type="entry name" value="AAA"/>
    <property type="match status" value="1"/>
</dbReference>
<dbReference type="OrthoDB" id="10251412at2759"/>
<feature type="signal peptide" evidence="14">
    <location>
        <begin position="1"/>
        <end position="22"/>
    </location>
</feature>
<keyword evidence="7 12" id="KW-0067">ATP-binding</keyword>
<evidence type="ECO:0000256" key="2">
    <source>
        <dbReference type="ARBA" id="ARBA00007448"/>
    </source>
</evidence>
<dbReference type="InterPro" id="IPR050747">
    <property type="entry name" value="Mitochondrial_chaperone_BCS1"/>
</dbReference>
<dbReference type="SUPFAM" id="SSF52540">
    <property type="entry name" value="P-loop containing nucleoside triphosphate hydrolases"/>
    <property type="match status" value="1"/>
</dbReference>
<evidence type="ECO:0000259" key="15">
    <source>
        <dbReference type="SMART" id="SM00382"/>
    </source>
</evidence>
<comment type="similarity">
    <text evidence="2">Belongs to the AAA ATPase family. BCS1 subfamily.</text>
</comment>
<dbReference type="Pfam" id="PF08740">
    <property type="entry name" value="BCS1_N"/>
    <property type="match status" value="1"/>
</dbReference>
<evidence type="ECO:0000256" key="4">
    <source>
        <dbReference type="ARBA" id="ARBA00022741"/>
    </source>
</evidence>
<keyword evidence="3" id="KW-0812">Transmembrane</keyword>
<keyword evidence="10" id="KW-0472">Membrane</keyword>
<accession>A0A4Q9N5F6</accession>
<dbReference type="EMBL" id="ML143389">
    <property type="protein sequence ID" value="TBU34076.1"/>
    <property type="molecule type" value="Genomic_DNA"/>
</dbReference>
<evidence type="ECO:0000256" key="13">
    <source>
        <dbReference type="SAM" id="MobiDB-lite"/>
    </source>
</evidence>
<evidence type="ECO:0000256" key="3">
    <source>
        <dbReference type="ARBA" id="ARBA00022692"/>
    </source>
</evidence>
<feature type="compositionally biased region" description="Low complexity" evidence="13">
    <location>
        <begin position="436"/>
        <end position="453"/>
    </location>
</feature>
<feature type="chain" id="PRO_5020684283" evidence="14">
    <location>
        <begin position="23"/>
        <end position="554"/>
    </location>
</feature>
<evidence type="ECO:0000256" key="5">
    <source>
        <dbReference type="ARBA" id="ARBA00022792"/>
    </source>
</evidence>
<keyword evidence="4 12" id="KW-0547">Nucleotide-binding</keyword>
<feature type="compositionally biased region" description="Low complexity" evidence="13">
    <location>
        <begin position="315"/>
        <end position="326"/>
    </location>
</feature>
<feature type="region of interest" description="Disordered" evidence="13">
    <location>
        <begin position="311"/>
        <end position="341"/>
    </location>
</feature>
<dbReference type="Proteomes" id="UP000292957">
    <property type="component" value="Unassembled WGS sequence"/>
</dbReference>
<evidence type="ECO:0000313" key="17">
    <source>
        <dbReference type="EMBL" id="TBU34076.1"/>
    </source>
</evidence>
<evidence type="ECO:0000256" key="12">
    <source>
        <dbReference type="RuleBase" id="RU003651"/>
    </source>
</evidence>
<feature type="region of interest" description="Disordered" evidence="13">
    <location>
        <begin position="417"/>
        <end position="454"/>
    </location>
</feature>
<name>A0A4Q9N5F6_9APHY</name>
<evidence type="ECO:0000256" key="7">
    <source>
        <dbReference type="ARBA" id="ARBA00022840"/>
    </source>
</evidence>
<dbReference type="GO" id="GO:0005743">
    <property type="term" value="C:mitochondrial inner membrane"/>
    <property type="evidence" value="ECO:0007669"/>
    <property type="project" value="UniProtKB-SubCell"/>
</dbReference>
<dbReference type="CDD" id="cd19510">
    <property type="entry name" value="RecA-like_BCS1"/>
    <property type="match status" value="1"/>
</dbReference>
<gene>
    <name evidence="17" type="ORF">BD311DRAFT_747095</name>
</gene>
<protein>
    <submittedName>
        <fullName evidence="17">P-loop containing nucleoside triphosphate hydrolase protein</fullName>
    </submittedName>
</protein>
<organism evidence="17">
    <name type="scientific">Dichomitus squalens</name>
    <dbReference type="NCBI Taxonomy" id="114155"/>
    <lineage>
        <taxon>Eukaryota</taxon>
        <taxon>Fungi</taxon>
        <taxon>Dikarya</taxon>
        <taxon>Basidiomycota</taxon>
        <taxon>Agaricomycotina</taxon>
        <taxon>Agaricomycetes</taxon>
        <taxon>Polyporales</taxon>
        <taxon>Polyporaceae</taxon>
        <taxon>Dichomitus</taxon>
    </lineage>
</organism>
<evidence type="ECO:0000256" key="8">
    <source>
        <dbReference type="ARBA" id="ARBA00022989"/>
    </source>
</evidence>
<evidence type="ECO:0000256" key="14">
    <source>
        <dbReference type="SAM" id="SignalP"/>
    </source>
</evidence>
<feature type="compositionally biased region" description="Basic and acidic residues" evidence="13">
    <location>
        <begin position="332"/>
        <end position="341"/>
    </location>
</feature>
<evidence type="ECO:0000259" key="16">
    <source>
        <dbReference type="SMART" id="SM01024"/>
    </source>
</evidence>
<dbReference type="GO" id="GO:0016887">
    <property type="term" value="F:ATP hydrolysis activity"/>
    <property type="evidence" value="ECO:0007669"/>
    <property type="project" value="InterPro"/>
</dbReference>
<dbReference type="InterPro" id="IPR057495">
    <property type="entry name" value="AAA_lid_BCS1"/>
</dbReference>
<dbReference type="SMART" id="SM01024">
    <property type="entry name" value="BCS1_N"/>
    <property type="match status" value="1"/>
</dbReference>
<evidence type="ECO:0000256" key="9">
    <source>
        <dbReference type="ARBA" id="ARBA00023128"/>
    </source>
</evidence>
<proteinExistence type="inferred from homology"/>
<evidence type="ECO:0000256" key="6">
    <source>
        <dbReference type="ARBA" id="ARBA00022801"/>
    </source>
</evidence>
<dbReference type="AlphaFoldDB" id="A0A4Q9N5F6"/>
<reference evidence="17" key="1">
    <citation type="submission" date="2019-01" db="EMBL/GenBank/DDBJ databases">
        <title>Draft genome sequences of three monokaryotic isolates of the white-rot basidiomycete fungus Dichomitus squalens.</title>
        <authorList>
            <consortium name="DOE Joint Genome Institute"/>
            <person name="Lopez S.C."/>
            <person name="Andreopoulos B."/>
            <person name="Pangilinan J."/>
            <person name="Lipzen A."/>
            <person name="Riley R."/>
            <person name="Ahrendt S."/>
            <person name="Ng V."/>
            <person name="Barry K."/>
            <person name="Daum C."/>
            <person name="Grigoriev I.V."/>
            <person name="Hilden K.S."/>
            <person name="Makela M.R."/>
            <person name="de Vries R.P."/>
        </authorList>
    </citation>
    <scope>NUCLEOTIDE SEQUENCE [LARGE SCALE GENOMIC DNA]</scope>
    <source>
        <strain evidence="17">OM18370.1</strain>
    </source>
</reference>
<dbReference type="PROSITE" id="PS00674">
    <property type="entry name" value="AAA"/>
    <property type="match status" value="1"/>
</dbReference>
<evidence type="ECO:0000256" key="10">
    <source>
        <dbReference type="ARBA" id="ARBA00023136"/>
    </source>
</evidence>